<dbReference type="PANTHER" id="PTHR14136">
    <property type="entry name" value="BTB_POZ DOMAIN-CONTAINING PROTEIN KCTD9"/>
    <property type="match status" value="1"/>
</dbReference>
<dbReference type="eggNOG" id="COG1357">
    <property type="taxonomic scope" value="Bacteria"/>
</dbReference>
<dbReference type="AlphaFoldDB" id="A3ILL0"/>
<dbReference type="InterPro" id="IPR051082">
    <property type="entry name" value="Pentapeptide-BTB/POZ_domain"/>
</dbReference>
<proteinExistence type="predicted"/>
<organism evidence="1 2">
    <name type="scientific">Crocosphaera chwakensis CCY0110</name>
    <dbReference type="NCBI Taxonomy" id="391612"/>
    <lineage>
        <taxon>Bacteria</taxon>
        <taxon>Bacillati</taxon>
        <taxon>Cyanobacteriota</taxon>
        <taxon>Cyanophyceae</taxon>
        <taxon>Oscillatoriophycideae</taxon>
        <taxon>Chroococcales</taxon>
        <taxon>Aphanothecaceae</taxon>
        <taxon>Crocosphaera</taxon>
        <taxon>Crocosphaera chwakensis</taxon>
    </lineage>
</organism>
<dbReference type="PANTHER" id="PTHR14136:SF17">
    <property type="entry name" value="BTB_POZ DOMAIN-CONTAINING PROTEIN KCTD9"/>
    <property type="match status" value="1"/>
</dbReference>
<evidence type="ECO:0000313" key="1">
    <source>
        <dbReference type="EMBL" id="EAZ92661.1"/>
    </source>
</evidence>
<dbReference type="OrthoDB" id="480722at2"/>
<sequence length="182" mass="20444">MAEITKEELLARYAAGERDFSGLDFSGIIFGRCVLNSCNFRGANFSGANFSNWTHIMYCDFRDTIFRGANLSYCSFSGSNFSGADMREVDFTNGEGIGVIFENTNLRGIKGSFVTEGTLYIRNCIGEKGEIINRFGKYIVIKELENRYVDEWNGIPMDQIRPVGLNNTKLSNVNIDDDIISF</sequence>
<accession>A3ILL0</accession>
<comment type="caution">
    <text evidence="1">The sequence shown here is derived from an EMBL/GenBank/DDBJ whole genome shotgun (WGS) entry which is preliminary data.</text>
</comment>
<dbReference type="Gene3D" id="2.160.20.80">
    <property type="entry name" value="E3 ubiquitin-protein ligase SopA"/>
    <property type="match status" value="1"/>
</dbReference>
<keyword evidence="2" id="KW-1185">Reference proteome</keyword>
<protein>
    <submittedName>
        <fullName evidence="1">Pentapeptide repeat family protein</fullName>
    </submittedName>
</protein>
<dbReference type="SUPFAM" id="SSF141571">
    <property type="entry name" value="Pentapeptide repeat-like"/>
    <property type="match status" value="1"/>
</dbReference>
<dbReference type="Pfam" id="PF00805">
    <property type="entry name" value="Pentapeptide"/>
    <property type="match status" value="2"/>
</dbReference>
<dbReference type="EMBL" id="AAXW01000005">
    <property type="protein sequence ID" value="EAZ92661.1"/>
    <property type="molecule type" value="Genomic_DNA"/>
</dbReference>
<name>A3ILL0_9CHRO</name>
<evidence type="ECO:0000313" key="2">
    <source>
        <dbReference type="Proteomes" id="UP000003781"/>
    </source>
</evidence>
<dbReference type="RefSeq" id="WP_008274230.1">
    <property type="nucleotide sequence ID" value="NZ_AAXW01000005.1"/>
</dbReference>
<reference evidence="1 2" key="1">
    <citation type="submission" date="2007-03" db="EMBL/GenBank/DDBJ databases">
        <authorList>
            <person name="Stal L."/>
            <person name="Ferriera S."/>
            <person name="Johnson J."/>
            <person name="Kravitz S."/>
            <person name="Beeson K."/>
            <person name="Sutton G."/>
            <person name="Rogers Y.-H."/>
            <person name="Friedman R."/>
            <person name="Frazier M."/>
            <person name="Venter J.C."/>
        </authorList>
    </citation>
    <scope>NUCLEOTIDE SEQUENCE [LARGE SCALE GENOMIC DNA]</scope>
    <source>
        <strain evidence="1 2">CCY0110</strain>
    </source>
</reference>
<dbReference type="Proteomes" id="UP000003781">
    <property type="component" value="Unassembled WGS sequence"/>
</dbReference>
<gene>
    <name evidence="1" type="ORF">CY0110_23881</name>
</gene>
<dbReference type="InterPro" id="IPR001646">
    <property type="entry name" value="5peptide_repeat"/>
</dbReference>